<evidence type="ECO:0000256" key="2">
    <source>
        <dbReference type="ARBA" id="ARBA00023163"/>
    </source>
</evidence>
<dbReference type="Pfam" id="PF05043">
    <property type="entry name" value="Mga"/>
    <property type="match status" value="1"/>
</dbReference>
<reference evidence="5" key="1">
    <citation type="submission" date="2016-09" db="EMBL/GenBank/DDBJ databases">
        <authorList>
            <person name="Gulvik C.A."/>
        </authorList>
    </citation>
    <scope>NUCLEOTIDE SEQUENCE [LARGE SCALE GENOMIC DNA]</scope>
    <source>
        <strain evidence="5">LMG 26306</strain>
    </source>
</reference>
<dbReference type="Proteomes" id="UP000094764">
    <property type="component" value="Unassembled WGS sequence"/>
</dbReference>
<organism evidence="4 5">
    <name type="scientific">Enterococcus quebecensis</name>
    <dbReference type="NCBI Taxonomy" id="903983"/>
    <lineage>
        <taxon>Bacteria</taxon>
        <taxon>Bacillati</taxon>
        <taxon>Bacillota</taxon>
        <taxon>Bacilli</taxon>
        <taxon>Lactobacillales</taxon>
        <taxon>Enterococcaceae</taxon>
        <taxon>Enterococcus</taxon>
    </lineage>
</organism>
<dbReference type="STRING" id="903983.BCR23_05435"/>
<keyword evidence="5" id="KW-1185">Reference proteome</keyword>
<evidence type="ECO:0000313" key="5">
    <source>
        <dbReference type="Proteomes" id="UP000094764"/>
    </source>
</evidence>
<keyword evidence="2" id="KW-0804">Transcription</keyword>
<dbReference type="InterPro" id="IPR050661">
    <property type="entry name" value="BglG_antiterminators"/>
</dbReference>
<dbReference type="PANTHER" id="PTHR30185:SF18">
    <property type="entry name" value="TRANSCRIPTIONAL REGULATOR MTLR"/>
    <property type="match status" value="1"/>
</dbReference>
<dbReference type="InterPro" id="IPR007737">
    <property type="entry name" value="Mga_HTH"/>
</dbReference>
<gene>
    <name evidence="4" type="ORF">BCR23_05435</name>
</gene>
<keyword evidence="1" id="KW-0805">Transcription regulation</keyword>
<protein>
    <recommendedName>
        <fullName evidence="3">Mga helix-turn-helix domain-containing protein</fullName>
    </recommendedName>
</protein>
<dbReference type="RefSeq" id="WP_069634786.1">
    <property type="nucleotide sequence ID" value="NZ_JXKZ01000015.1"/>
</dbReference>
<evidence type="ECO:0000256" key="1">
    <source>
        <dbReference type="ARBA" id="ARBA00023015"/>
    </source>
</evidence>
<comment type="caution">
    <text evidence="4">The sequence shown here is derived from an EMBL/GenBank/DDBJ whole genome shotgun (WGS) entry which is preliminary data.</text>
</comment>
<feature type="domain" description="Mga helix-turn-helix" evidence="3">
    <location>
        <begin position="84"/>
        <end position="170"/>
    </location>
</feature>
<name>A0A1E5GUI7_9ENTE</name>
<sequence length="489" mass="57433">MDFFLSDKDKRKYELLKTISEYPSIEMRRIKDHLKISSTSIRRFLREINQELAEVFLKHTISIRLSDTGYSLTSNKIPNSFLLDSMKLFYIKQSNEFNILNALITKRYASVNQLSLKINISPSHLYKYVKRIRVFLSRFKLDINFSDNNTGNSNLAGTEIDKLYFLNVYFWEIYKAVEWPTFLSDTHQIYNTATLSSFQEKRINYISSVSKHPTIKNRKLTTDSDLKEIFNIFQKFNDTVTSGVPKTPIENFFIRLFIPEFDSDLNKLQIAQLARELKNNKIVSLSTIFLNSLFESYQVFPTESQYNACFYHSLVIHIFLKYVNIDFFSPLENCPRVSELTTEDLSFVELEKSLFQFYEELTTQNKNYSIQVSNANLIYMVNFCYFILDYCTETKKVNIYIEFSKNIFSTQMLKKNLLGIFGHDNIELTDSQLQADIILTDFSQEGMEQEKICHFENPYSHGSWTNALLVITSMLYKKKGFVNNFAIQN</sequence>
<dbReference type="PANTHER" id="PTHR30185">
    <property type="entry name" value="CRYPTIC BETA-GLUCOSIDE BGL OPERON ANTITERMINATOR"/>
    <property type="match status" value="1"/>
</dbReference>
<evidence type="ECO:0000313" key="4">
    <source>
        <dbReference type="EMBL" id="OEG16332.1"/>
    </source>
</evidence>
<proteinExistence type="predicted"/>
<accession>A0A1E5GUI7</accession>
<dbReference type="AlphaFoldDB" id="A0A1E5GUI7"/>
<dbReference type="EMBL" id="MIKB01000013">
    <property type="protein sequence ID" value="OEG16332.1"/>
    <property type="molecule type" value="Genomic_DNA"/>
</dbReference>
<dbReference type="OrthoDB" id="2365732at2"/>
<evidence type="ECO:0000259" key="3">
    <source>
        <dbReference type="Pfam" id="PF05043"/>
    </source>
</evidence>